<evidence type="ECO:0000313" key="1">
    <source>
        <dbReference type="EMBL" id="GGP03921.1"/>
    </source>
</evidence>
<comment type="caution">
    <text evidence="1">The sequence shown here is derived from an EMBL/GenBank/DDBJ whole genome shotgun (WGS) entry which is preliminary data.</text>
</comment>
<dbReference type="EMBL" id="BMNK01000002">
    <property type="protein sequence ID" value="GGP03921.1"/>
    <property type="molecule type" value="Genomic_DNA"/>
</dbReference>
<dbReference type="RefSeq" id="WP_189137908.1">
    <property type="nucleotide sequence ID" value="NZ_BMNK01000002.1"/>
</dbReference>
<gene>
    <name evidence="1" type="ORF">GCM10012278_17150</name>
</gene>
<organism evidence="1 2">
    <name type="scientific">Nonomuraea glycinis</name>
    <dbReference type="NCBI Taxonomy" id="2047744"/>
    <lineage>
        <taxon>Bacteria</taxon>
        <taxon>Bacillati</taxon>
        <taxon>Actinomycetota</taxon>
        <taxon>Actinomycetes</taxon>
        <taxon>Streptosporangiales</taxon>
        <taxon>Streptosporangiaceae</taxon>
        <taxon>Nonomuraea</taxon>
    </lineage>
</organism>
<protein>
    <submittedName>
        <fullName evidence="1">Uncharacterized protein</fullName>
    </submittedName>
</protein>
<dbReference type="Proteomes" id="UP000660745">
    <property type="component" value="Unassembled WGS sequence"/>
</dbReference>
<dbReference type="AlphaFoldDB" id="A0A918A4W7"/>
<dbReference type="InterPro" id="IPR021799">
    <property type="entry name" value="PIN-like_prokaryotic"/>
</dbReference>
<sequence>MSYYVYWFPDNTVLINFACVSRLDLLKEILRGRGRWTDAIADEAARSARFYPDLADIAREAWLGDPIEVTSSQEQLLVERIRRAAFGGPADQPRKHLGEALTCHVIRSRPEFSASFWITDDRDAAEYAKGQGIATRDTQDLISEGVQDGCVSRDDGFKLLQEMSRLGRAVRVPPSPSSL</sequence>
<accession>A0A918A4W7</accession>
<keyword evidence="2" id="KW-1185">Reference proteome</keyword>
<reference evidence="1" key="1">
    <citation type="journal article" date="2014" name="Int. J. Syst. Evol. Microbiol.">
        <title>Complete genome sequence of Corynebacterium casei LMG S-19264T (=DSM 44701T), isolated from a smear-ripened cheese.</title>
        <authorList>
            <consortium name="US DOE Joint Genome Institute (JGI-PGF)"/>
            <person name="Walter F."/>
            <person name="Albersmeier A."/>
            <person name="Kalinowski J."/>
            <person name="Ruckert C."/>
        </authorList>
    </citation>
    <scope>NUCLEOTIDE SEQUENCE</scope>
    <source>
        <strain evidence="1">CGMCC 4.7430</strain>
    </source>
</reference>
<proteinExistence type="predicted"/>
<reference evidence="1" key="2">
    <citation type="submission" date="2020-09" db="EMBL/GenBank/DDBJ databases">
        <authorList>
            <person name="Sun Q."/>
            <person name="Zhou Y."/>
        </authorList>
    </citation>
    <scope>NUCLEOTIDE SEQUENCE</scope>
    <source>
        <strain evidence="1">CGMCC 4.7430</strain>
    </source>
</reference>
<dbReference type="Pfam" id="PF11848">
    <property type="entry name" value="DUF3368"/>
    <property type="match status" value="1"/>
</dbReference>
<evidence type="ECO:0000313" key="2">
    <source>
        <dbReference type="Proteomes" id="UP000660745"/>
    </source>
</evidence>
<name>A0A918A4W7_9ACTN</name>